<dbReference type="GO" id="GO:0017061">
    <property type="term" value="F:S-methyl-5-thioadenosine phosphorylase activity"/>
    <property type="evidence" value="ECO:0007669"/>
    <property type="project" value="UniProtKB-EC"/>
</dbReference>
<keyword evidence="3" id="KW-0808">Transferase</keyword>
<dbReference type="Proteomes" id="UP000178870">
    <property type="component" value="Unassembled WGS sequence"/>
</dbReference>
<dbReference type="Pfam" id="PF02578">
    <property type="entry name" value="Cu-oxidase_4"/>
    <property type="match status" value="1"/>
</dbReference>
<comment type="catalytic activity">
    <reaction evidence="1">
        <text>inosine + phosphate = alpha-D-ribose 1-phosphate + hypoxanthine</text>
        <dbReference type="Rhea" id="RHEA:27646"/>
        <dbReference type="ChEBI" id="CHEBI:17368"/>
        <dbReference type="ChEBI" id="CHEBI:17596"/>
        <dbReference type="ChEBI" id="CHEBI:43474"/>
        <dbReference type="ChEBI" id="CHEBI:57720"/>
        <dbReference type="EC" id="2.4.2.1"/>
    </reaction>
    <physiologicalReaction direction="left-to-right" evidence="1">
        <dbReference type="Rhea" id="RHEA:27647"/>
    </physiologicalReaction>
</comment>
<evidence type="ECO:0000313" key="11">
    <source>
        <dbReference type="Proteomes" id="UP000178870"/>
    </source>
</evidence>
<comment type="catalytic activity">
    <reaction evidence="8">
        <text>adenosine + phosphate = alpha-D-ribose 1-phosphate + adenine</text>
        <dbReference type="Rhea" id="RHEA:27642"/>
        <dbReference type="ChEBI" id="CHEBI:16335"/>
        <dbReference type="ChEBI" id="CHEBI:16708"/>
        <dbReference type="ChEBI" id="CHEBI:43474"/>
        <dbReference type="ChEBI" id="CHEBI:57720"/>
        <dbReference type="EC" id="2.4.2.1"/>
    </reaction>
    <physiologicalReaction direction="left-to-right" evidence="8">
        <dbReference type="Rhea" id="RHEA:27643"/>
    </physiologicalReaction>
</comment>
<evidence type="ECO:0000256" key="3">
    <source>
        <dbReference type="ARBA" id="ARBA00022679"/>
    </source>
</evidence>
<accession>A0A1F7Z0D8</accession>
<evidence type="ECO:0000256" key="6">
    <source>
        <dbReference type="ARBA" id="ARBA00022833"/>
    </source>
</evidence>
<dbReference type="GO" id="GO:0005507">
    <property type="term" value="F:copper ion binding"/>
    <property type="evidence" value="ECO:0007669"/>
    <property type="project" value="TreeGrafter"/>
</dbReference>
<dbReference type="GO" id="GO:0016787">
    <property type="term" value="F:hydrolase activity"/>
    <property type="evidence" value="ECO:0007669"/>
    <property type="project" value="UniProtKB-KW"/>
</dbReference>
<dbReference type="SUPFAM" id="SSF64438">
    <property type="entry name" value="CNF1/YfiH-like putative cysteine hydrolases"/>
    <property type="match status" value="1"/>
</dbReference>
<evidence type="ECO:0000256" key="1">
    <source>
        <dbReference type="ARBA" id="ARBA00000553"/>
    </source>
</evidence>
<sequence>MLHFDNLSKFPQVKHFVSTRSSKIDLENFVTVKQVHGDNVLVVQNKDVTGFEADAMITDKANIGLAIKVADCVPILFF</sequence>
<dbReference type="InterPro" id="IPR011324">
    <property type="entry name" value="Cytotoxic_necrot_fac-like_cat"/>
</dbReference>
<evidence type="ECO:0000256" key="7">
    <source>
        <dbReference type="ARBA" id="ARBA00047989"/>
    </source>
</evidence>
<comment type="catalytic activity">
    <reaction evidence="9">
        <text>S-methyl-5'-thioadenosine + phosphate = 5-(methylsulfanyl)-alpha-D-ribose 1-phosphate + adenine</text>
        <dbReference type="Rhea" id="RHEA:11852"/>
        <dbReference type="ChEBI" id="CHEBI:16708"/>
        <dbReference type="ChEBI" id="CHEBI:17509"/>
        <dbReference type="ChEBI" id="CHEBI:43474"/>
        <dbReference type="ChEBI" id="CHEBI:58533"/>
        <dbReference type="EC" id="2.4.2.28"/>
    </reaction>
    <physiologicalReaction direction="left-to-right" evidence="9">
        <dbReference type="Rhea" id="RHEA:11853"/>
    </physiologicalReaction>
</comment>
<dbReference type="InterPro" id="IPR038371">
    <property type="entry name" value="Cu_polyphenol_OxRdtase_sf"/>
</dbReference>
<comment type="caution">
    <text evidence="10">The sequence shown here is derived from an EMBL/GenBank/DDBJ whole genome shotgun (WGS) entry which is preliminary data.</text>
</comment>
<keyword evidence="6" id="KW-0862">Zinc</keyword>
<comment type="catalytic activity">
    <reaction evidence="7">
        <text>adenosine + H2O + H(+) = inosine + NH4(+)</text>
        <dbReference type="Rhea" id="RHEA:24408"/>
        <dbReference type="ChEBI" id="CHEBI:15377"/>
        <dbReference type="ChEBI" id="CHEBI:15378"/>
        <dbReference type="ChEBI" id="CHEBI:16335"/>
        <dbReference type="ChEBI" id="CHEBI:17596"/>
        <dbReference type="ChEBI" id="CHEBI:28938"/>
        <dbReference type="EC" id="3.5.4.4"/>
    </reaction>
    <physiologicalReaction direction="left-to-right" evidence="7">
        <dbReference type="Rhea" id="RHEA:24409"/>
    </physiologicalReaction>
</comment>
<evidence type="ECO:0000256" key="4">
    <source>
        <dbReference type="ARBA" id="ARBA00022723"/>
    </source>
</evidence>
<proteinExistence type="inferred from homology"/>
<protein>
    <submittedName>
        <fullName evidence="10">Uncharacterized protein</fullName>
    </submittedName>
</protein>
<evidence type="ECO:0000313" key="10">
    <source>
        <dbReference type="EMBL" id="OGM32950.1"/>
    </source>
</evidence>
<evidence type="ECO:0000256" key="8">
    <source>
        <dbReference type="ARBA" id="ARBA00048968"/>
    </source>
</evidence>
<keyword evidence="4" id="KW-0479">Metal-binding</keyword>
<gene>
    <name evidence="10" type="ORF">A2803_05145</name>
</gene>
<evidence type="ECO:0000256" key="9">
    <source>
        <dbReference type="ARBA" id="ARBA00049893"/>
    </source>
</evidence>
<keyword evidence="5" id="KW-0378">Hydrolase</keyword>
<dbReference type="Gene3D" id="3.60.140.10">
    <property type="entry name" value="CNF1/YfiH-like putative cysteine hydrolases"/>
    <property type="match status" value="1"/>
</dbReference>
<evidence type="ECO:0000256" key="2">
    <source>
        <dbReference type="ARBA" id="ARBA00007353"/>
    </source>
</evidence>
<dbReference type="AlphaFoldDB" id="A0A1F7Z0D8"/>
<dbReference type="InterPro" id="IPR003730">
    <property type="entry name" value="Cu_polyphenol_OxRdtase"/>
</dbReference>
<reference evidence="10 11" key="1">
    <citation type="journal article" date="2016" name="Nat. Commun.">
        <title>Thousands of microbial genomes shed light on interconnected biogeochemical processes in an aquifer system.</title>
        <authorList>
            <person name="Anantharaman K."/>
            <person name="Brown C.T."/>
            <person name="Hug L.A."/>
            <person name="Sharon I."/>
            <person name="Castelle C.J."/>
            <person name="Probst A.J."/>
            <person name="Thomas B.C."/>
            <person name="Singh A."/>
            <person name="Wilkins M.J."/>
            <person name="Karaoz U."/>
            <person name="Brodie E.L."/>
            <person name="Williams K.H."/>
            <person name="Hubbard S.S."/>
            <person name="Banfield J.F."/>
        </authorList>
    </citation>
    <scope>NUCLEOTIDE SEQUENCE [LARGE SCALE GENOMIC DNA]</scope>
</reference>
<comment type="similarity">
    <text evidence="2">Belongs to the purine nucleoside phosphorylase YfiH/LACC1 family.</text>
</comment>
<name>A0A1F7Z0D8_9BACT</name>
<dbReference type="PANTHER" id="PTHR30616:SF2">
    <property type="entry name" value="PURINE NUCLEOSIDE PHOSPHORYLASE LACC1"/>
    <property type="match status" value="1"/>
</dbReference>
<organism evidence="10 11">
    <name type="scientific">Candidatus Woesebacteria bacterium RIFCSPHIGHO2_01_FULL_44_21</name>
    <dbReference type="NCBI Taxonomy" id="1802503"/>
    <lineage>
        <taxon>Bacteria</taxon>
        <taxon>Candidatus Woeseibacteriota</taxon>
    </lineage>
</organism>
<dbReference type="EMBL" id="MGGP01000011">
    <property type="protein sequence ID" value="OGM32950.1"/>
    <property type="molecule type" value="Genomic_DNA"/>
</dbReference>
<evidence type="ECO:0000256" key="5">
    <source>
        <dbReference type="ARBA" id="ARBA00022801"/>
    </source>
</evidence>
<dbReference type="PANTHER" id="PTHR30616">
    <property type="entry name" value="UNCHARACTERIZED PROTEIN YFIH"/>
    <property type="match status" value="1"/>
</dbReference>